<dbReference type="AlphaFoldDB" id="A0A7J7LTA4"/>
<evidence type="ECO:0000313" key="3">
    <source>
        <dbReference type="Proteomes" id="UP000541444"/>
    </source>
</evidence>
<proteinExistence type="predicted"/>
<reference evidence="2 3" key="1">
    <citation type="journal article" date="2020" name="IScience">
        <title>Genome Sequencing of the Endangered Kingdonia uniflora (Circaeasteraceae, Ranunculales) Reveals Potential Mechanisms of Evolutionary Specialization.</title>
        <authorList>
            <person name="Sun Y."/>
            <person name="Deng T."/>
            <person name="Zhang A."/>
            <person name="Moore M.J."/>
            <person name="Landis J.B."/>
            <person name="Lin N."/>
            <person name="Zhang H."/>
            <person name="Zhang X."/>
            <person name="Huang J."/>
            <person name="Zhang X."/>
            <person name="Sun H."/>
            <person name="Wang H."/>
        </authorList>
    </citation>
    <scope>NUCLEOTIDE SEQUENCE [LARGE SCALE GENOMIC DNA]</scope>
    <source>
        <strain evidence="2">TB1705</strain>
        <tissue evidence="2">Leaf</tissue>
    </source>
</reference>
<keyword evidence="3" id="KW-1185">Reference proteome</keyword>
<evidence type="ECO:0000256" key="1">
    <source>
        <dbReference type="SAM" id="MobiDB-lite"/>
    </source>
</evidence>
<comment type="caution">
    <text evidence="2">The sequence shown here is derived from an EMBL/GenBank/DDBJ whole genome shotgun (WGS) entry which is preliminary data.</text>
</comment>
<name>A0A7J7LTA4_9MAGN</name>
<gene>
    <name evidence="2" type="ORF">GIB67_016237</name>
</gene>
<dbReference type="Proteomes" id="UP000541444">
    <property type="component" value="Unassembled WGS sequence"/>
</dbReference>
<organism evidence="2 3">
    <name type="scientific">Kingdonia uniflora</name>
    <dbReference type="NCBI Taxonomy" id="39325"/>
    <lineage>
        <taxon>Eukaryota</taxon>
        <taxon>Viridiplantae</taxon>
        <taxon>Streptophyta</taxon>
        <taxon>Embryophyta</taxon>
        <taxon>Tracheophyta</taxon>
        <taxon>Spermatophyta</taxon>
        <taxon>Magnoliopsida</taxon>
        <taxon>Ranunculales</taxon>
        <taxon>Circaeasteraceae</taxon>
        <taxon>Kingdonia</taxon>
    </lineage>
</organism>
<feature type="region of interest" description="Disordered" evidence="1">
    <location>
        <begin position="116"/>
        <end position="156"/>
    </location>
</feature>
<dbReference type="EMBL" id="JACGCM010002030">
    <property type="protein sequence ID" value="KAF6145788.1"/>
    <property type="molecule type" value="Genomic_DNA"/>
</dbReference>
<sequence>YWFNEYCGAGHPIVKEALKITSYPRLKAWEKGQPWGTSMALQLDDIHSASYLSRKRISLQVPNGNCEYYLGDKCWRQLTGTAVIPLDPPLNMSSYLSPSDLQNLYMRRGREVRVVPLPPGGGASMRQGTREHGLRTRGVDNSRRGRGTRDNIGLSQ</sequence>
<feature type="compositionally biased region" description="Basic and acidic residues" evidence="1">
    <location>
        <begin position="128"/>
        <end position="149"/>
    </location>
</feature>
<accession>A0A7J7LTA4</accession>
<evidence type="ECO:0000313" key="2">
    <source>
        <dbReference type="EMBL" id="KAF6145788.1"/>
    </source>
</evidence>
<feature type="non-terminal residue" evidence="2">
    <location>
        <position position="1"/>
    </location>
</feature>
<protein>
    <submittedName>
        <fullName evidence="2">Uncharacterized protein</fullName>
    </submittedName>
</protein>